<evidence type="ECO:0000256" key="4">
    <source>
        <dbReference type="PIRNR" id="PIRNR000343"/>
    </source>
</evidence>
<dbReference type="CDD" id="cd19165">
    <property type="entry name" value="HemeO"/>
    <property type="match status" value="1"/>
</dbReference>
<keyword evidence="1 4" id="KW-0349">Heme</keyword>
<proteinExistence type="inferred from homology"/>
<dbReference type="SUPFAM" id="SSF48613">
    <property type="entry name" value="Heme oxygenase-like"/>
    <property type="match status" value="1"/>
</dbReference>
<feature type="binding site" evidence="5">
    <location>
        <position position="14"/>
    </location>
    <ligand>
        <name>heme b</name>
        <dbReference type="ChEBI" id="CHEBI:60344"/>
    </ligand>
</feature>
<reference evidence="8" key="1">
    <citation type="submission" date="2021-01" db="UniProtKB">
        <authorList>
            <consortium name="EnsemblMetazoa"/>
        </authorList>
    </citation>
    <scope>IDENTIFICATION</scope>
</reference>
<dbReference type="GO" id="GO:0006788">
    <property type="term" value="P:heme oxidation"/>
    <property type="evidence" value="ECO:0007669"/>
    <property type="project" value="UniProtKB-UniRule"/>
</dbReference>
<keyword evidence="7" id="KW-0472">Membrane</keyword>
<evidence type="ECO:0000256" key="3">
    <source>
        <dbReference type="ARBA" id="ARBA00023004"/>
    </source>
</evidence>
<evidence type="ECO:0000313" key="9">
    <source>
        <dbReference type="Proteomes" id="UP000002358"/>
    </source>
</evidence>
<dbReference type="FunCoup" id="A0A7M6UCI1">
    <property type="interactions" value="405"/>
</dbReference>
<dbReference type="RefSeq" id="NP_001135857.1">
    <property type="nucleotide sequence ID" value="NM_001142385.1"/>
</dbReference>
<dbReference type="Gene3D" id="1.20.910.10">
    <property type="entry name" value="Heme oxygenase-like"/>
    <property type="match status" value="1"/>
</dbReference>
<feature type="transmembrane region" description="Helical" evidence="7">
    <location>
        <begin position="230"/>
        <end position="248"/>
    </location>
</feature>
<dbReference type="CTD" id="41407"/>
<name>A0A7M6UCI1_NASVI</name>
<feature type="binding site" evidence="5">
    <location>
        <position position="127"/>
    </location>
    <ligand>
        <name>heme b</name>
        <dbReference type="ChEBI" id="CHEBI:60344"/>
    </ligand>
</feature>
<organism evidence="8 9">
    <name type="scientific">Nasonia vitripennis</name>
    <name type="common">Parasitic wasp</name>
    <dbReference type="NCBI Taxonomy" id="7425"/>
    <lineage>
        <taxon>Eukaryota</taxon>
        <taxon>Metazoa</taxon>
        <taxon>Ecdysozoa</taxon>
        <taxon>Arthropoda</taxon>
        <taxon>Hexapoda</taxon>
        <taxon>Insecta</taxon>
        <taxon>Pterygota</taxon>
        <taxon>Neoptera</taxon>
        <taxon>Endopterygota</taxon>
        <taxon>Hymenoptera</taxon>
        <taxon>Apocrita</taxon>
        <taxon>Proctotrupomorpha</taxon>
        <taxon>Chalcidoidea</taxon>
        <taxon>Pteromalidae</taxon>
        <taxon>Pteromalinae</taxon>
        <taxon>Nasonia</taxon>
    </lineage>
</organism>
<dbReference type="GO" id="GO:0004392">
    <property type="term" value="F:heme oxygenase (decyclizing) activity"/>
    <property type="evidence" value="ECO:0007669"/>
    <property type="project" value="UniProtKB-UniRule"/>
</dbReference>
<dbReference type="Pfam" id="PF01126">
    <property type="entry name" value="Heme_oxygenase"/>
    <property type="match status" value="1"/>
</dbReference>
<dbReference type="EC" id="1.14.14.18" evidence="4"/>
<feature type="transmembrane region" description="Helical" evidence="7">
    <location>
        <begin position="120"/>
        <end position="140"/>
    </location>
</feature>
<dbReference type="KEGG" id="nvi:100115195"/>
<evidence type="ECO:0000256" key="2">
    <source>
        <dbReference type="ARBA" id="ARBA00022723"/>
    </source>
</evidence>
<keyword evidence="7" id="KW-1133">Transmembrane helix</keyword>
<dbReference type="PRINTS" id="PR00088">
    <property type="entry name" value="HAEMOXYGNASE"/>
</dbReference>
<dbReference type="InterPro" id="IPR002051">
    <property type="entry name" value="Haem_Oase"/>
</dbReference>
<dbReference type="InterPro" id="IPR016053">
    <property type="entry name" value="Haem_Oase-like"/>
</dbReference>
<dbReference type="PANTHER" id="PTHR10720">
    <property type="entry name" value="HEME OXYGENASE"/>
    <property type="match status" value="1"/>
</dbReference>
<keyword evidence="3 4" id="KW-0408">Iron</keyword>
<evidence type="ECO:0000256" key="6">
    <source>
        <dbReference type="PIRSR" id="PIRSR000343-2"/>
    </source>
</evidence>
<dbReference type="AlphaFoldDB" id="A0A7M6UCI1"/>
<evidence type="ECO:0000313" key="8">
    <source>
        <dbReference type="EnsemblMetazoa" id="NP_001135857"/>
    </source>
</evidence>
<feature type="binding site" evidence="5">
    <location>
        <position position="183"/>
    </location>
    <ligand>
        <name>heme b</name>
        <dbReference type="ChEBI" id="CHEBI:60344"/>
    </ligand>
</feature>
<evidence type="ECO:0000256" key="1">
    <source>
        <dbReference type="ARBA" id="ARBA00022617"/>
    </source>
</evidence>
<comment type="catalytic activity">
    <reaction evidence="4">
        <text>heme b + 3 reduced [NADPH--hemoprotein reductase] + 3 O2 = biliverdin IXalpha + CO + Fe(2+) + 3 oxidized [NADPH--hemoprotein reductase] + 3 H2O + H(+)</text>
        <dbReference type="Rhea" id="RHEA:21764"/>
        <dbReference type="Rhea" id="RHEA-COMP:11964"/>
        <dbReference type="Rhea" id="RHEA-COMP:11965"/>
        <dbReference type="ChEBI" id="CHEBI:15377"/>
        <dbReference type="ChEBI" id="CHEBI:15378"/>
        <dbReference type="ChEBI" id="CHEBI:15379"/>
        <dbReference type="ChEBI" id="CHEBI:17245"/>
        <dbReference type="ChEBI" id="CHEBI:29033"/>
        <dbReference type="ChEBI" id="CHEBI:57618"/>
        <dbReference type="ChEBI" id="CHEBI:57991"/>
        <dbReference type="ChEBI" id="CHEBI:58210"/>
        <dbReference type="ChEBI" id="CHEBI:60344"/>
        <dbReference type="EC" id="1.14.14.18"/>
    </reaction>
</comment>
<sequence>MPEAEEENFCKKMRRATRKIHAISDALVNAKLAFGFMDDAVWADGLLVFYEVFRYLEGAMLRLNNTKVGQLRIEGLQRTEAFERDLEFYLGKGWMKNYTPRDSVTRYLMRLGEIEDTDSLLLMAYIYHLYMGLLSGGIILRKKRQLVQKINKINPFQDSLASDGNNLTDFGEYNIYELKCELRNTMNRIAETLDEDTKNKLLEESKTVYTLNNEIIRSVQGAGGVIFRKLVYFSMIVFFIVVVFLHFFRQ</sequence>
<dbReference type="EnsemblMetazoa" id="NM_001142385">
    <property type="protein sequence ID" value="NP_001135857"/>
    <property type="gene ID" value="GeneID_100115195"/>
</dbReference>
<protein>
    <recommendedName>
        <fullName evidence="4">Heme oxygenase</fullName>
        <ecNumber evidence="4">1.14.14.18</ecNumber>
    </recommendedName>
</protein>
<evidence type="ECO:0000256" key="7">
    <source>
        <dbReference type="SAM" id="Phobius"/>
    </source>
</evidence>
<dbReference type="GO" id="GO:0046872">
    <property type="term" value="F:metal ion binding"/>
    <property type="evidence" value="ECO:0007669"/>
    <property type="project" value="UniProtKB-UniRule"/>
</dbReference>
<keyword evidence="9" id="KW-1185">Reference proteome</keyword>
<dbReference type="PANTHER" id="PTHR10720:SF0">
    <property type="entry name" value="HEME OXYGENASE"/>
    <property type="match status" value="1"/>
</dbReference>
<accession>A0A7M6UCI1</accession>
<keyword evidence="7" id="KW-0812">Transmembrane</keyword>
<feature type="binding site" description="axial binding residue" evidence="6">
    <location>
        <position position="21"/>
    </location>
    <ligand>
        <name>heme b</name>
        <dbReference type="ChEBI" id="CHEBI:60344"/>
    </ligand>
    <ligandPart>
        <name>Fe</name>
        <dbReference type="ChEBI" id="CHEBI:18248"/>
    </ligandPart>
</feature>
<dbReference type="InterPro" id="IPR016084">
    <property type="entry name" value="Haem_Oase-like_multi-hlx"/>
</dbReference>
<dbReference type="InParanoid" id="A0A7M6UCI1"/>
<comment type="similarity">
    <text evidence="4">Belongs to the heme oxygenase family.</text>
</comment>
<dbReference type="Proteomes" id="UP000002358">
    <property type="component" value="Chromosome 1"/>
</dbReference>
<evidence type="ECO:0000256" key="5">
    <source>
        <dbReference type="PIRSR" id="PIRSR000343-1"/>
    </source>
</evidence>
<dbReference type="GeneID" id="100115195"/>
<dbReference type="PIRSF" id="PIRSF000343">
    <property type="entry name" value="Haem_Oase"/>
    <property type="match status" value="1"/>
</dbReference>
<dbReference type="OrthoDB" id="652091at2759"/>
<keyword evidence="2 4" id="KW-0479">Metal-binding</keyword>